<sequence length="346" mass="38245">MPRSSEPLTEISVVELSDEERESFRAGIGSVDANPYDAFEPFLAQVRESRKALPRRVHDALDDLRNGRAPGALLVRNLPIVTDLPPTPDRSFSALSDLAAVGTEAVLASAVNVLGEPFSYLEWDAGHLVHNKYPIHAHRDLQFGSNAVEFLLHTETPFRDVSPDYLALLCLRADPTGQAKTKVADITRVVDALDEADLAVLAKARYAFETDNPVVVVDGRGLTEPQPIVSYRDGTRVVEYVGDLIATDEESRRVLEILGRRVLAIAVDIPLAGGDLLVLDNSRVVHGRNAIVPGYDGRDRWLQRMLVTTRLLDGEHRATGRLVSDRRYANYPTDYRKALRQPAARS</sequence>
<evidence type="ECO:0000313" key="7">
    <source>
        <dbReference type="Proteomes" id="UP001596514"/>
    </source>
</evidence>
<evidence type="ECO:0000256" key="1">
    <source>
        <dbReference type="ARBA" id="ARBA00008425"/>
    </source>
</evidence>
<keyword evidence="4" id="KW-0408">Iron</keyword>
<dbReference type="Proteomes" id="UP001596514">
    <property type="component" value="Unassembled WGS sequence"/>
</dbReference>
<evidence type="ECO:0000259" key="5">
    <source>
        <dbReference type="Pfam" id="PF02668"/>
    </source>
</evidence>
<comment type="similarity">
    <text evidence="1">Belongs to the clavaminate synthase family.</text>
</comment>
<dbReference type="InterPro" id="IPR014503">
    <property type="entry name" value="Clavaminate_syn-like"/>
</dbReference>
<evidence type="ECO:0000256" key="2">
    <source>
        <dbReference type="ARBA" id="ARBA00022723"/>
    </source>
</evidence>
<organism evidence="6 7">
    <name type="scientific">Streptosporangium amethystogenes subsp. fukuiense</name>
    <dbReference type="NCBI Taxonomy" id="698418"/>
    <lineage>
        <taxon>Bacteria</taxon>
        <taxon>Bacillati</taxon>
        <taxon>Actinomycetota</taxon>
        <taxon>Actinomycetes</taxon>
        <taxon>Streptosporangiales</taxon>
        <taxon>Streptosporangiaceae</taxon>
        <taxon>Streptosporangium</taxon>
    </lineage>
</organism>
<keyword evidence="3" id="KW-0560">Oxidoreductase</keyword>
<dbReference type="PIRSF" id="PIRSF019543">
    <property type="entry name" value="Clavaminate_syn"/>
    <property type="match status" value="1"/>
</dbReference>
<keyword evidence="7" id="KW-1185">Reference proteome</keyword>
<dbReference type="EMBL" id="JBHTEE010000001">
    <property type="protein sequence ID" value="MFC7601342.1"/>
    <property type="molecule type" value="Genomic_DNA"/>
</dbReference>
<keyword evidence="2" id="KW-0479">Metal-binding</keyword>
<gene>
    <name evidence="6" type="ORF">ACFQVD_14675</name>
</gene>
<evidence type="ECO:0000313" key="6">
    <source>
        <dbReference type="EMBL" id="MFC7601342.1"/>
    </source>
</evidence>
<evidence type="ECO:0000256" key="4">
    <source>
        <dbReference type="ARBA" id="ARBA00023004"/>
    </source>
</evidence>
<name>A0ABW2SYZ0_9ACTN</name>
<dbReference type="Gene3D" id="3.60.130.10">
    <property type="entry name" value="Clavaminate synthase-like"/>
    <property type="match status" value="1"/>
</dbReference>
<keyword evidence="6" id="KW-0223">Dioxygenase</keyword>
<proteinExistence type="inferred from homology"/>
<dbReference type="Pfam" id="PF02668">
    <property type="entry name" value="TauD"/>
    <property type="match status" value="1"/>
</dbReference>
<dbReference type="GO" id="GO:0051213">
    <property type="term" value="F:dioxygenase activity"/>
    <property type="evidence" value="ECO:0007669"/>
    <property type="project" value="UniProtKB-KW"/>
</dbReference>
<dbReference type="SUPFAM" id="SSF51197">
    <property type="entry name" value="Clavaminate synthase-like"/>
    <property type="match status" value="1"/>
</dbReference>
<evidence type="ECO:0000256" key="3">
    <source>
        <dbReference type="ARBA" id="ARBA00023002"/>
    </source>
</evidence>
<accession>A0ABW2SYZ0</accession>
<dbReference type="InterPro" id="IPR042098">
    <property type="entry name" value="TauD-like_sf"/>
</dbReference>
<reference evidence="7" key="1">
    <citation type="journal article" date="2019" name="Int. J. Syst. Evol. Microbiol.">
        <title>The Global Catalogue of Microorganisms (GCM) 10K type strain sequencing project: providing services to taxonomists for standard genome sequencing and annotation.</title>
        <authorList>
            <consortium name="The Broad Institute Genomics Platform"/>
            <consortium name="The Broad Institute Genome Sequencing Center for Infectious Disease"/>
            <person name="Wu L."/>
            <person name="Ma J."/>
        </authorList>
    </citation>
    <scope>NUCLEOTIDE SEQUENCE [LARGE SCALE GENOMIC DNA]</scope>
    <source>
        <strain evidence="7">JCM 10083</strain>
    </source>
</reference>
<protein>
    <submittedName>
        <fullName evidence="6">TauD/TfdA family dioxygenase</fullName>
    </submittedName>
</protein>
<comment type="caution">
    <text evidence="6">The sequence shown here is derived from an EMBL/GenBank/DDBJ whole genome shotgun (WGS) entry which is preliminary data.</text>
</comment>
<feature type="domain" description="TauD/TfdA-like" evidence="5">
    <location>
        <begin position="102"/>
        <end position="305"/>
    </location>
</feature>
<dbReference type="InterPro" id="IPR003819">
    <property type="entry name" value="TauD/TfdA-like"/>
</dbReference>
<dbReference type="RefSeq" id="WP_343966426.1">
    <property type="nucleotide sequence ID" value="NZ_BAAAGK010000041.1"/>
</dbReference>